<evidence type="ECO:0000313" key="8">
    <source>
        <dbReference type="EMBL" id="KAL2915872.1"/>
    </source>
</evidence>
<organism evidence="8 9">
    <name type="scientific">Polyrhizophydium stewartii</name>
    <dbReference type="NCBI Taxonomy" id="2732419"/>
    <lineage>
        <taxon>Eukaryota</taxon>
        <taxon>Fungi</taxon>
        <taxon>Fungi incertae sedis</taxon>
        <taxon>Chytridiomycota</taxon>
        <taxon>Chytridiomycota incertae sedis</taxon>
        <taxon>Chytridiomycetes</taxon>
        <taxon>Rhizophydiales</taxon>
        <taxon>Rhizophydiales incertae sedis</taxon>
        <taxon>Polyrhizophydium</taxon>
    </lineage>
</organism>
<keyword evidence="5" id="KW-0963">Cytoplasm</keyword>
<feature type="domain" description="Rab3GAP catalytic subunit conserved" evidence="7">
    <location>
        <begin position="1121"/>
        <end position="1267"/>
    </location>
</feature>
<evidence type="ECO:0000256" key="4">
    <source>
        <dbReference type="ARBA" id="ARBA00022468"/>
    </source>
</evidence>
<feature type="region of interest" description="Disordered" evidence="6">
    <location>
        <begin position="1034"/>
        <end position="1055"/>
    </location>
</feature>
<protein>
    <recommendedName>
        <fullName evidence="3">Rab3 GTPase-activating protein catalytic subunit</fullName>
    </recommendedName>
</protein>
<evidence type="ECO:0000256" key="6">
    <source>
        <dbReference type="SAM" id="MobiDB-lite"/>
    </source>
</evidence>
<feature type="region of interest" description="Disordered" evidence="6">
    <location>
        <begin position="247"/>
        <end position="277"/>
    </location>
</feature>
<evidence type="ECO:0000256" key="2">
    <source>
        <dbReference type="ARBA" id="ARBA00008856"/>
    </source>
</evidence>
<proteinExistence type="inferred from homology"/>
<dbReference type="Pfam" id="PF13890">
    <property type="entry name" value="Rab3-GTPase_cat"/>
    <property type="match status" value="1"/>
</dbReference>
<evidence type="ECO:0000313" key="9">
    <source>
        <dbReference type="Proteomes" id="UP001527925"/>
    </source>
</evidence>
<gene>
    <name evidence="8" type="ORF">HK105_204573</name>
</gene>
<keyword evidence="9" id="KW-1185">Reference proteome</keyword>
<dbReference type="PANTHER" id="PTHR21422:SF9">
    <property type="entry name" value="RAB3 GTPASE-ACTIVATING PROTEIN CATALYTIC SUBUNIT"/>
    <property type="match status" value="1"/>
</dbReference>
<accession>A0ABR4N8M7</accession>
<evidence type="ECO:0000256" key="1">
    <source>
        <dbReference type="ARBA" id="ARBA00004496"/>
    </source>
</evidence>
<evidence type="ECO:0000256" key="5">
    <source>
        <dbReference type="ARBA" id="ARBA00022490"/>
    </source>
</evidence>
<comment type="similarity">
    <text evidence="2">Belongs to the Rab3-GAP catalytic subunit family.</text>
</comment>
<dbReference type="InterPro" id="IPR045700">
    <property type="entry name" value="Rab3GAP1"/>
</dbReference>
<feature type="compositionally biased region" description="Polar residues" evidence="6">
    <location>
        <begin position="880"/>
        <end position="889"/>
    </location>
</feature>
<dbReference type="EMBL" id="JADGIZ020000020">
    <property type="protein sequence ID" value="KAL2915872.1"/>
    <property type="molecule type" value="Genomic_DNA"/>
</dbReference>
<comment type="subcellular location">
    <subcellularLocation>
        <location evidence="1">Cytoplasm</location>
    </subcellularLocation>
</comment>
<feature type="region of interest" description="Disordered" evidence="6">
    <location>
        <begin position="1088"/>
        <end position="1108"/>
    </location>
</feature>
<feature type="region of interest" description="Disordered" evidence="6">
    <location>
        <begin position="68"/>
        <end position="103"/>
    </location>
</feature>
<evidence type="ECO:0000259" key="7">
    <source>
        <dbReference type="Pfam" id="PF13890"/>
    </source>
</evidence>
<feature type="region of interest" description="Disordered" evidence="6">
    <location>
        <begin position="846"/>
        <end position="894"/>
    </location>
</feature>
<reference evidence="8 9" key="1">
    <citation type="submission" date="2023-09" db="EMBL/GenBank/DDBJ databases">
        <title>Pangenome analysis of Batrachochytrium dendrobatidis and related Chytrids.</title>
        <authorList>
            <person name="Yacoub M.N."/>
            <person name="Stajich J.E."/>
            <person name="James T.Y."/>
        </authorList>
    </citation>
    <scope>NUCLEOTIDE SEQUENCE [LARGE SCALE GENOMIC DNA]</scope>
    <source>
        <strain evidence="8 9">JEL0888</strain>
    </source>
</reference>
<feature type="region of interest" description="Disordered" evidence="6">
    <location>
        <begin position="752"/>
        <end position="779"/>
    </location>
</feature>
<comment type="caution">
    <text evidence="8">The sequence shown here is derived from an EMBL/GenBank/DDBJ whole genome shotgun (WGS) entry which is preliminary data.</text>
</comment>
<name>A0ABR4N8M7_9FUNG</name>
<feature type="compositionally biased region" description="Low complexity" evidence="6">
    <location>
        <begin position="247"/>
        <end position="260"/>
    </location>
</feature>
<dbReference type="InterPro" id="IPR026147">
    <property type="entry name" value="Rab3GAP1_conserved"/>
</dbReference>
<dbReference type="Proteomes" id="UP001527925">
    <property type="component" value="Unassembled WGS sequence"/>
</dbReference>
<sequence length="1401" mass="149374">MDLSKTLAARTRAAPDDDAAAADDEVFEIVDYTAASPLERLVAAIEAALVGWGVDGGRLGVLDPSRTAAAGASGGHAAPGISGGRPAGLADKPSMASLDSAADDDSDQRAFIRRRTIQFGDQAFVLAYHCVPPQRAADLFGMGLTDDPPEALSDLPLESHAHMRSRIPLPEHLAKYAQGIQRMSDFLVFPGSSHNSLSASFEASKMSAAASSAPATASIAGATHATHSPLHRWTSLTHLITFTGVGSSSAPSQRGSPSGGTSLFPRNLVADDPDTPTGTRTFAPGNIDINSCKLFASAFAIALANTACSLPVFVQTGQVWKLLFHGVMVSTGAAGSTVPGFEALDLRDVEQHYRMSFLPYVPPAYNSLSALCEIFKGRLGIGASDPHANQPPQPPVFASISTRYNFEFGTQDRAEWRRLPHEFSEMHPSGLVPGQTADPVLRLSLETHYPVAPVDSYVGVFIDPALSPAWHLAFVASADMRQMRLSATLRTALDSWLELVAETHDVEAIATDHMTLPGAFASGSGFSNARSLDGPRQRLVDSHDVMDAVRAIIETSRFVPRFQRSSAAAAAAIPTPHASHVASLSASVTADAFGAGAAVLEPPPPRPAPLPSRAVNVLPTNQIISQLQYQSVTVPMYSPMWQLAARLLDSCLASPKHLRFDAGIVALLKGVWTEFTAELAQMWELGVYLPGVDVRILDDENQSTEGRVDVDMRYTLLHQKLAMFNCCLYRKTVVFPSPENIARLHKEARVAAGSDDLDETAARPERQAGKPPRLPAGAAPSMSARFLDSITDIAVSAVGDTADTISKVVINPARKAVQASSLSALAASGSSAVALVAGAAIGQSGLSAGTPPSRVVSGISAARSSTPSSAASEMSPAQGARSTPLSSLGLSPDQAPSEILARSRLADENLGTGVQNAPNPAKQTLRAESSNLSFELSTGSHEGTSWTSDKSWGRLSMHDASSVQTREPGLGMIRDDSAEAAAIERAPFGSGDRLKSQGAIFGSVVASSGDTDLFFEPMEGWIEGKTGAALYRSGKPAAPPPGPGTTVERSGAKSESPAVVALHGVDLSQSFVQIGSLPTDQAVRHATTKVAARPPSAGKTERGSLPVAQEPSQGEVLGLDEQAGHLRQLEGLFLVATGAPMWLPQTQESGYMTEDMVREQEAVLESLGTGPEAAKLRARMQCAQLISDMEAFKAANPHAMLEDFVRWHSPRDWIETADGKGRLSDRMTDTGNLWRECWEGSRRMPASMQKPLFDYEKEAAKVVHYLESLAPQQILSEENSFAALSGLLDEIRQIERDIALSTSLLRKLPGQTELVSRLVRNQNTAVRDSERDGVFALFSDDDGSFPFPHAREYILQALRVPRHGSQQHPQHQPRAMHARMYALLMDGEFRLVESMSTDVRQ</sequence>
<dbReference type="PANTHER" id="PTHR21422">
    <property type="entry name" value="RAB3 GTPASE-ACTIVATING PROTEIN CATALYTIC SUBUNIT"/>
    <property type="match status" value="1"/>
</dbReference>
<keyword evidence="4" id="KW-0343">GTPase activation</keyword>
<feature type="compositionally biased region" description="Low complexity" evidence="6">
    <location>
        <begin position="857"/>
        <end position="877"/>
    </location>
</feature>
<evidence type="ECO:0000256" key="3">
    <source>
        <dbReference type="ARBA" id="ARBA00015817"/>
    </source>
</evidence>
<feature type="compositionally biased region" description="Low complexity" evidence="6">
    <location>
        <begin position="68"/>
        <end position="80"/>
    </location>
</feature>